<dbReference type="EMBL" id="UXSR01001092">
    <property type="protein sequence ID" value="VDD77900.1"/>
    <property type="molecule type" value="Genomic_DNA"/>
</dbReference>
<name>A0A0R3UAF4_MESCO</name>
<dbReference type="Proteomes" id="UP000267029">
    <property type="component" value="Unassembled WGS sequence"/>
</dbReference>
<accession>A0A0R3UAF4</accession>
<reference evidence="3" key="1">
    <citation type="submission" date="2017-02" db="UniProtKB">
        <authorList>
            <consortium name="WormBaseParasite"/>
        </authorList>
    </citation>
    <scope>IDENTIFICATION</scope>
</reference>
<sequence>MLEVTPEALGSNHFEDIPCEDTDFRLRRALLRRVHSKRPIHAVFLNFRQLSVLTQQTAGAAGVDLGLVDANPKVRNSFLNTDPD</sequence>
<evidence type="ECO:0000313" key="1">
    <source>
        <dbReference type="EMBL" id="VDD77900.1"/>
    </source>
</evidence>
<evidence type="ECO:0000313" key="3">
    <source>
        <dbReference type="WBParaSite" id="MCOS_0000390201-mRNA-1"/>
    </source>
</evidence>
<dbReference type="WBParaSite" id="MCOS_0000390201-mRNA-1">
    <property type="protein sequence ID" value="MCOS_0000390201-mRNA-1"/>
    <property type="gene ID" value="MCOS_0000390201"/>
</dbReference>
<keyword evidence="2" id="KW-1185">Reference proteome</keyword>
<gene>
    <name evidence="1" type="ORF">MCOS_LOCUS3903</name>
</gene>
<organism evidence="3">
    <name type="scientific">Mesocestoides corti</name>
    <name type="common">Flatworm</name>
    <dbReference type="NCBI Taxonomy" id="53468"/>
    <lineage>
        <taxon>Eukaryota</taxon>
        <taxon>Metazoa</taxon>
        <taxon>Spiralia</taxon>
        <taxon>Lophotrochozoa</taxon>
        <taxon>Platyhelminthes</taxon>
        <taxon>Cestoda</taxon>
        <taxon>Eucestoda</taxon>
        <taxon>Cyclophyllidea</taxon>
        <taxon>Mesocestoididae</taxon>
        <taxon>Mesocestoides</taxon>
    </lineage>
</organism>
<dbReference type="AlphaFoldDB" id="A0A0R3UAF4"/>
<evidence type="ECO:0000313" key="2">
    <source>
        <dbReference type="Proteomes" id="UP000267029"/>
    </source>
</evidence>
<proteinExistence type="predicted"/>
<reference evidence="1 2" key="2">
    <citation type="submission" date="2018-10" db="EMBL/GenBank/DDBJ databases">
        <authorList>
            <consortium name="Pathogen Informatics"/>
        </authorList>
    </citation>
    <scope>NUCLEOTIDE SEQUENCE [LARGE SCALE GENOMIC DNA]</scope>
</reference>
<protein>
    <submittedName>
        <fullName evidence="3">Transcriptional regulator</fullName>
    </submittedName>
</protein>